<dbReference type="GO" id="GO:0008235">
    <property type="term" value="F:metalloexopeptidase activity"/>
    <property type="evidence" value="ECO:0007669"/>
    <property type="project" value="InterPro"/>
</dbReference>
<comment type="catalytic activity">
    <reaction evidence="1 14">
        <text>Release of an N-terminal dipeptide from a peptide comprising four or more residues, with broad specificity. Also acts on dipeptidyl 2-naphthylamides.</text>
        <dbReference type="EC" id="3.4.14.4"/>
    </reaction>
</comment>
<dbReference type="FunFam" id="3.30.540.30:FF:000002">
    <property type="entry name" value="Dipeptidyl peptidase 3"/>
    <property type="match status" value="1"/>
</dbReference>
<sequence length="693" mass="78160">MTDQKTIDLHTTPIEIPIYRLNVTEPFKSLTEKEKLYAHHFSQACWWGSKVCLGQTSEESPVIFALLQQLFSIDQVPELKSKLVPSIISLEDFNAILYYSCLFYSNMGNYLSFGDSKFIPRINKDKFQLVINSLNDSKLTLLWNKCSELMYSLKKNELELGIDGTGVSTYYNPGITKDEIKKVQDYMNSVSLSAYNTRLFKVGQDHYKLLLASAETKPTTTVDYQGTKIDITYGDWSASLAKVAHHLEQALPYAANENQSQMIKKYVDHFKLGDINDHMESQKYWIKDVGPVVETNIGFIESYRDPFGVRGEFEGFVAIVNKELTAKLGKLIDNAETFIAQLPWNKTTKAFEREKFIRPDFTSLEVLTFASTGVPLGINIPNYDSFKEIGFKNVSLGNVLAARKKQKENFLRDEDQDLYSELFSHAFEVQVALHELLGHGSGKLVQVDANGKLNIDPETINVVTGKKIDPQTEAYKVGETYDSKFENVGSMIEENRAEAVALSLSLSPAILSLFGYTGQKAEDITYIMWLIMAKAGLSALEFYSPPTSEVPEGRFRQAHMGARYALFNVFLKSKIISLNVTEDDVIVTLDRSKIKTVGIDAVNDFLTKVNVYKATGNVTAARALFKEYQPVDQEFLRIRDIVLAKKKPRAVLVQSHTYIKDGQVILEDFSDNCEGLIQSMQKRFGTDNSDLGL</sequence>
<dbReference type="InterPro" id="IPR039461">
    <property type="entry name" value="Peptidase_M49"/>
</dbReference>
<evidence type="ECO:0000256" key="8">
    <source>
        <dbReference type="ARBA" id="ARBA00022670"/>
    </source>
</evidence>
<proteinExistence type="inferred from homology"/>
<keyword evidence="18" id="KW-1185">Reference proteome</keyword>
<dbReference type="GO" id="GO:0008270">
    <property type="term" value="F:zinc ion binding"/>
    <property type="evidence" value="ECO:0007669"/>
    <property type="project" value="UniProtKB-ARBA"/>
</dbReference>
<evidence type="ECO:0000256" key="6">
    <source>
        <dbReference type="ARBA" id="ARBA00022438"/>
    </source>
</evidence>
<evidence type="ECO:0000256" key="7">
    <source>
        <dbReference type="ARBA" id="ARBA00022490"/>
    </source>
</evidence>
<comment type="caution">
    <text evidence="17">The sequence shown here is derived from an EMBL/GenBank/DDBJ whole genome shotgun (WGS) entry which is preliminary data.</text>
</comment>
<evidence type="ECO:0000313" key="18">
    <source>
        <dbReference type="Proteomes" id="UP000695562"/>
    </source>
</evidence>
<evidence type="ECO:0000256" key="15">
    <source>
        <dbReference type="PIRSR" id="PIRSR007828-1"/>
    </source>
</evidence>
<dbReference type="FunFam" id="3.30.540.30:FF:000003">
    <property type="entry name" value="Dipeptidyl peptidase 3"/>
    <property type="match status" value="1"/>
</dbReference>
<evidence type="ECO:0000256" key="4">
    <source>
        <dbReference type="ARBA" id="ARBA00012063"/>
    </source>
</evidence>
<evidence type="ECO:0000256" key="16">
    <source>
        <dbReference type="PIRSR" id="PIRSR007828-2"/>
    </source>
</evidence>
<dbReference type="GO" id="GO:0008239">
    <property type="term" value="F:dipeptidyl-peptidase activity"/>
    <property type="evidence" value="ECO:0007669"/>
    <property type="project" value="UniProtKB-UniRule"/>
</dbReference>
<dbReference type="EMBL" id="AJWJ01000299">
    <property type="protein sequence ID" value="KAF2072217.1"/>
    <property type="molecule type" value="Genomic_DNA"/>
</dbReference>
<keyword evidence="9 14" id="KW-0479">Metal-binding</keyword>
<evidence type="ECO:0000256" key="2">
    <source>
        <dbReference type="ARBA" id="ARBA00004496"/>
    </source>
</evidence>
<evidence type="ECO:0000256" key="13">
    <source>
        <dbReference type="ARBA" id="ARBA00023049"/>
    </source>
</evidence>
<dbReference type="AlphaFoldDB" id="A0A8J4PRU9"/>
<evidence type="ECO:0000256" key="5">
    <source>
        <dbReference type="ARBA" id="ARBA00014713"/>
    </source>
</evidence>
<evidence type="ECO:0000256" key="1">
    <source>
        <dbReference type="ARBA" id="ARBA00001336"/>
    </source>
</evidence>
<comment type="subcellular location">
    <subcellularLocation>
        <location evidence="2">Cytoplasm</location>
    </subcellularLocation>
</comment>
<dbReference type="Pfam" id="PF03571">
    <property type="entry name" value="Peptidase_M49"/>
    <property type="match status" value="1"/>
</dbReference>
<dbReference type="GO" id="GO:0006508">
    <property type="term" value="P:proteolysis"/>
    <property type="evidence" value="ECO:0007669"/>
    <property type="project" value="UniProtKB-KW"/>
</dbReference>
<comment type="cofactor">
    <cofactor evidence="14 16">
        <name>Zn(2+)</name>
        <dbReference type="ChEBI" id="CHEBI:29105"/>
    </cofactor>
    <text evidence="14 16">Binds 1 zinc ion per subunit.</text>
</comment>
<dbReference type="PIRSF" id="PIRSF007828">
    <property type="entry name" value="Dipeptidyl-peptidase_III"/>
    <property type="match status" value="1"/>
</dbReference>
<keyword evidence="12" id="KW-0007">Acetylation</keyword>
<keyword evidence="11 14" id="KW-0862">Zinc</keyword>
<dbReference type="PANTHER" id="PTHR23422">
    <property type="entry name" value="DIPEPTIDYL PEPTIDASE III-RELATED"/>
    <property type="match status" value="1"/>
</dbReference>
<dbReference type="PANTHER" id="PTHR23422:SF11">
    <property type="entry name" value="DIPEPTIDYL PEPTIDASE 3"/>
    <property type="match status" value="1"/>
</dbReference>
<evidence type="ECO:0000256" key="9">
    <source>
        <dbReference type="ARBA" id="ARBA00022723"/>
    </source>
</evidence>
<evidence type="ECO:0000256" key="12">
    <source>
        <dbReference type="ARBA" id="ARBA00022990"/>
    </source>
</evidence>
<feature type="active site" evidence="15">
    <location>
        <position position="435"/>
    </location>
</feature>
<feature type="binding site" evidence="16">
    <location>
        <position position="494"/>
    </location>
    <ligand>
        <name>Zn(2+)</name>
        <dbReference type="ChEBI" id="CHEBI:29105"/>
        <note>catalytic</note>
    </ligand>
</feature>
<keyword evidence="8 14" id="KW-0645">Protease</keyword>
<keyword evidence="7 14" id="KW-0963">Cytoplasm</keyword>
<feature type="binding site" evidence="16">
    <location>
        <position position="439"/>
    </location>
    <ligand>
        <name>Zn(2+)</name>
        <dbReference type="ChEBI" id="CHEBI:29105"/>
        <note>catalytic</note>
    </ligand>
</feature>
<accession>A0A8J4PRU9</accession>
<keyword evidence="10 14" id="KW-0378">Hydrolase</keyword>
<dbReference type="OrthoDB" id="4694525at2759"/>
<name>A0A8J4PRU9_9MYCE</name>
<dbReference type="InterPro" id="IPR005317">
    <property type="entry name" value="Dipeptidyl-peptase3"/>
</dbReference>
<keyword evidence="13 14" id="KW-0482">Metalloprotease</keyword>
<evidence type="ECO:0000256" key="11">
    <source>
        <dbReference type="ARBA" id="ARBA00022833"/>
    </source>
</evidence>
<keyword evidence="6 14" id="KW-0031">Aminopeptidase</keyword>
<evidence type="ECO:0000313" key="17">
    <source>
        <dbReference type="EMBL" id="KAF2072217.1"/>
    </source>
</evidence>
<evidence type="ECO:0000256" key="14">
    <source>
        <dbReference type="PIRNR" id="PIRNR007828"/>
    </source>
</evidence>
<gene>
    <name evidence="17" type="ORF">CYY_006462</name>
</gene>
<reference evidence="17" key="1">
    <citation type="submission" date="2020-01" db="EMBL/GenBank/DDBJ databases">
        <title>Development of genomics and gene disruption for Polysphondylium violaceum indicates a role for the polyketide synthase stlB in stalk morphogenesis.</title>
        <authorList>
            <person name="Narita B."/>
            <person name="Kawabe Y."/>
            <person name="Kin K."/>
            <person name="Saito T."/>
            <person name="Gibbs R."/>
            <person name="Kuspa A."/>
            <person name="Muzny D."/>
            <person name="Queller D."/>
            <person name="Richards S."/>
            <person name="Strassman J."/>
            <person name="Sucgang R."/>
            <person name="Worley K."/>
            <person name="Schaap P."/>
        </authorList>
    </citation>
    <scope>NUCLEOTIDE SEQUENCE</scope>
    <source>
        <strain evidence="17">QSvi11</strain>
    </source>
</reference>
<feature type="binding site" evidence="16">
    <location>
        <position position="434"/>
    </location>
    <ligand>
        <name>Zn(2+)</name>
        <dbReference type="ChEBI" id="CHEBI:29105"/>
        <note>catalytic</note>
    </ligand>
</feature>
<dbReference type="FunFam" id="3.30.540.30:FF:000001">
    <property type="entry name" value="Dipeptidyl peptidase 3"/>
    <property type="match status" value="1"/>
</dbReference>
<organism evidence="17 18">
    <name type="scientific">Polysphondylium violaceum</name>
    <dbReference type="NCBI Taxonomy" id="133409"/>
    <lineage>
        <taxon>Eukaryota</taxon>
        <taxon>Amoebozoa</taxon>
        <taxon>Evosea</taxon>
        <taxon>Eumycetozoa</taxon>
        <taxon>Dictyostelia</taxon>
        <taxon>Dictyosteliales</taxon>
        <taxon>Dictyosteliaceae</taxon>
        <taxon>Polysphondylium</taxon>
    </lineage>
</organism>
<dbReference type="EC" id="3.4.14.4" evidence="4 14"/>
<comment type="similarity">
    <text evidence="3 14">Belongs to the peptidase M49 family.</text>
</comment>
<dbReference type="Proteomes" id="UP000695562">
    <property type="component" value="Unassembled WGS sequence"/>
</dbReference>
<dbReference type="GO" id="GO:0004177">
    <property type="term" value="F:aminopeptidase activity"/>
    <property type="evidence" value="ECO:0007669"/>
    <property type="project" value="UniProtKB-KW"/>
</dbReference>
<protein>
    <recommendedName>
        <fullName evidence="5 14">Dipeptidyl peptidase 3</fullName>
        <ecNumber evidence="4 14">3.4.14.4</ecNumber>
    </recommendedName>
    <alternativeName>
        <fullName evidence="14">Dipeptidyl aminopeptidase III</fullName>
    </alternativeName>
    <alternativeName>
        <fullName evidence="14">Dipeptidyl peptidase III</fullName>
    </alternativeName>
</protein>
<evidence type="ECO:0000256" key="10">
    <source>
        <dbReference type="ARBA" id="ARBA00022801"/>
    </source>
</evidence>
<dbReference type="GO" id="GO:0005737">
    <property type="term" value="C:cytoplasm"/>
    <property type="evidence" value="ECO:0007669"/>
    <property type="project" value="UniProtKB-SubCell"/>
</dbReference>
<dbReference type="Gene3D" id="3.30.540.30">
    <property type="match status" value="3"/>
</dbReference>
<evidence type="ECO:0000256" key="3">
    <source>
        <dbReference type="ARBA" id="ARBA00010200"/>
    </source>
</evidence>